<name>A0A5J9WTI3_9POAL</name>
<dbReference type="EMBL" id="RWGY01000002">
    <property type="protein sequence ID" value="TVU50574.1"/>
    <property type="molecule type" value="Genomic_DNA"/>
</dbReference>
<keyword evidence="2" id="KW-1185">Reference proteome</keyword>
<evidence type="ECO:0000313" key="1">
    <source>
        <dbReference type="EMBL" id="TVU50574.1"/>
    </source>
</evidence>
<organism evidence="1 2">
    <name type="scientific">Eragrostis curvula</name>
    <name type="common">weeping love grass</name>
    <dbReference type="NCBI Taxonomy" id="38414"/>
    <lineage>
        <taxon>Eukaryota</taxon>
        <taxon>Viridiplantae</taxon>
        <taxon>Streptophyta</taxon>
        <taxon>Embryophyta</taxon>
        <taxon>Tracheophyta</taxon>
        <taxon>Spermatophyta</taxon>
        <taxon>Magnoliopsida</taxon>
        <taxon>Liliopsida</taxon>
        <taxon>Poales</taxon>
        <taxon>Poaceae</taxon>
        <taxon>PACMAD clade</taxon>
        <taxon>Chloridoideae</taxon>
        <taxon>Eragrostideae</taxon>
        <taxon>Eragrostidinae</taxon>
        <taxon>Eragrostis</taxon>
    </lineage>
</organism>
<dbReference type="Proteomes" id="UP000324897">
    <property type="component" value="Chromosome 6"/>
</dbReference>
<reference evidence="1 2" key="1">
    <citation type="journal article" date="2019" name="Sci. Rep.">
        <title>A high-quality genome of Eragrostis curvula grass provides insights into Poaceae evolution and supports new strategies to enhance forage quality.</title>
        <authorList>
            <person name="Carballo J."/>
            <person name="Santos B.A.C.M."/>
            <person name="Zappacosta D."/>
            <person name="Garbus I."/>
            <person name="Selva J.P."/>
            <person name="Gallo C.A."/>
            <person name="Diaz A."/>
            <person name="Albertini E."/>
            <person name="Caccamo M."/>
            <person name="Echenique V."/>
        </authorList>
    </citation>
    <scope>NUCLEOTIDE SEQUENCE [LARGE SCALE GENOMIC DNA]</scope>
    <source>
        <strain evidence="2">cv. Victoria</strain>
        <tissue evidence="1">Leaf</tissue>
    </source>
</reference>
<comment type="caution">
    <text evidence="1">The sequence shown here is derived from an EMBL/GenBank/DDBJ whole genome shotgun (WGS) entry which is preliminary data.</text>
</comment>
<evidence type="ECO:0000313" key="2">
    <source>
        <dbReference type="Proteomes" id="UP000324897"/>
    </source>
</evidence>
<proteinExistence type="predicted"/>
<protein>
    <submittedName>
        <fullName evidence="1">Uncharacterized protein</fullName>
    </submittedName>
</protein>
<dbReference type="Gramene" id="TVU50574">
    <property type="protein sequence ID" value="TVU50574"/>
    <property type="gene ID" value="EJB05_01951"/>
</dbReference>
<gene>
    <name evidence="1" type="ORF">EJB05_01951</name>
</gene>
<dbReference type="AlphaFoldDB" id="A0A5J9WTI3"/>
<sequence>MFDQFMSFDHQDFGARRQSRRELLNPKVSTGQQVEAYRLFFHGSFSFEPWQQTMRQSGKKLQACHCCQFQSQTYRPSGQTQQRFWDELRLLLVDWVEEEHMEVQQMNSPLINLGSRLLMDDCFETGLNSTALSGPLTLAIYIVFYKDNNDYDDSSMLIYIGQGGRNPTIKK</sequence>
<feature type="non-terminal residue" evidence="1">
    <location>
        <position position="171"/>
    </location>
</feature>
<accession>A0A5J9WTI3</accession>